<feature type="region of interest" description="Disordered" evidence="1">
    <location>
        <begin position="89"/>
        <end position="113"/>
    </location>
</feature>
<feature type="compositionally biased region" description="Basic and acidic residues" evidence="1">
    <location>
        <begin position="1"/>
        <end position="13"/>
    </location>
</feature>
<dbReference type="EnsemblPlants" id="MELO3C013601.2.1">
    <property type="protein sequence ID" value="MELO3C013601.2.1"/>
    <property type="gene ID" value="MELO3C013601.2"/>
</dbReference>
<accession>A0A9I9D5U5</accession>
<proteinExistence type="predicted"/>
<feature type="region of interest" description="Disordered" evidence="1">
    <location>
        <begin position="1"/>
        <end position="51"/>
    </location>
</feature>
<name>A0A9I9D5U5_CUCME</name>
<reference evidence="2" key="1">
    <citation type="submission" date="2023-03" db="UniProtKB">
        <authorList>
            <consortium name="EnsemblPlants"/>
        </authorList>
    </citation>
    <scope>IDENTIFICATION</scope>
</reference>
<evidence type="ECO:0000256" key="1">
    <source>
        <dbReference type="SAM" id="MobiDB-lite"/>
    </source>
</evidence>
<evidence type="ECO:0000313" key="2">
    <source>
        <dbReference type="EnsemblPlants" id="MELO3C013601.2.1"/>
    </source>
</evidence>
<protein>
    <submittedName>
        <fullName evidence="2">Uncharacterized protein</fullName>
    </submittedName>
</protein>
<organism evidence="2">
    <name type="scientific">Cucumis melo</name>
    <name type="common">Muskmelon</name>
    <dbReference type="NCBI Taxonomy" id="3656"/>
    <lineage>
        <taxon>Eukaryota</taxon>
        <taxon>Viridiplantae</taxon>
        <taxon>Streptophyta</taxon>
        <taxon>Embryophyta</taxon>
        <taxon>Tracheophyta</taxon>
        <taxon>Spermatophyta</taxon>
        <taxon>Magnoliopsida</taxon>
        <taxon>eudicotyledons</taxon>
        <taxon>Gunneridae</taxon>
        <taxon>Pentapetalae</taxon>
        <taxon>rosids</taxon>
        <taxon>fabids</taxon>
        <taxon>Cucurbitales</taxon>
        <taxon>Cucurbitaceae</taxon>
        <taxon>Benincaseae</taxon>
        <taxon>Cucumis</taxon>
    </lineage>
</organism>
<feature type="compositionally biased region" description="Polar residues" evidence="1">
    <location>
        <begin position="35"/>
        <end position="51"/>
    </location>
</feature>
<sequence>MSENKALVEEALKKYKASNPQDDTKRVRSDGLMSEQAQPNTMTHDSKGLRSSQRVKIKILKPIIINGIELQMTEVNTEAMLRMLFEEKVRREGLKKEEEEEEKRRGKGKGEKG</sequence>
<dbReference type="Gramene" id="MELO3C013601.2.1">
    <property type="protein sequence ID" value="MELO3C013601.2.1"/>
    <property type="gene ID" value="MELO3C013601.2"/>
</dbReference>
<dbReference type="AlphaFoldDB" id="A0A9I9D5U5"/>